<keyword evidence="3" id="KW-1185">Reference proteome</keyword>
<protein>
    <submittedName>
        <fullName evidence="2">Uncharacterized protein DUF1653</fullName>
    </submittedName>
</protein>
<feature type="domain" description="DUF1653" evidence="1">
    <location>
        <begin position="15"/>
        <end position="76"/>
    </location>
</feature>
<dbReference type="OrthoDB" id="371169at2"/>
<dbReference type="Gene3D" id="2.30.30.320">
    <property type="entry name" value="DUF1653-like domain"/>
    <property type="match status" value="1"/>
</dbReference>
<evidence type="ECO:0000313" key="3">
    <source>
        <dbReference type="Proteomes" id="UP000273643"/>
    </source>
</evidence>
<organism evidence="2 3">
    <name type="scientific">Marinimicrobium koreense</name>
    <dbReference type="NCBI Taxonomy" id="306545"/>
    <lineage>
        <taxon>Bacteria</taxon>
        <taxon>Pseudomonadati</taxon>
        <taxon>Pseudomonadota</taxon>
        <taxon>Gammaproteobacteria</taxon>
        <taxon>Cellvibrionales</taxon>
        <taxon>Cellvibrionaceae</taxon>
        <taxon>Marinimicrobium</taxon>
    </lineage>
</organism>
<comment type="caution">
    <text evidence="2">The sequence shown here is derived from an EMBL/GenBank/DDBJ whole genome shotgun (WGS) entry which is preliminary data.</text>
</comment>
<reference evidence="2 3" key="1">
    <citation type="submission" date="2018-11" db="EMBL/GenBank/DDBJ databases">
        <title>Genomic Encyclopedia of Type Strains, Phase IV (KMG-IV): sequencing the most valuable type-strain genomes for metagenomic binning, comparative biology and taxonomic classification.</title>
        <authorList>
            <person name="Goeker M."/>
        </authorList>
    </citation>
    <scope>NUCLEOTIDE SEQUENCE [LARGE SCALE GENOMIC DNA]</scope>
    <source>
        <strain evidence="2 3">DSM 16974</strain>
    </source>
</reference>
<dbReference type="Proteomes" id="UP000273643">
    <property type="component" value="Unassembled WGS sequence"/>
</dbReference>
<proteinExistence type="predicted"/>
<dbReference type="InterPro" id="IPR023387">
    <property type="entry name" value="DUF1653-like_dom"/>
</dbReference>
<dbReference type="RefSeq" id="WP_024460561.1">
    <property type="nucleotide sequence ID" value="NZ_RJUK01000001.1"/>
</dbReference>
<name>A0A3N1NWH3_9GAMM</name>
<dbReference type="EMBL" id="RJUK01000001">
    <property type="protein sequence ID" value="ROQ20545.1"/>
    <property type="molecule type" value="Genomic_DNA"/>
</dbReference>
<evidence type="ECO:0000313" key="2">
    <source>
        <dbReference type="EMBL" id="ROQ20545.1"/>
    </source>
</evidence>
<sequence>MNKTEERPDEPLKPGRYRHYKGKDYQVLEVATHSETGEAMVVYRCLYGDYSLWVRPLSMFNESVEVAGETVPRFAYVEPMEKDHLWAGQ</sequence>
<dbReference type="AlphaFoldDB" id="A0A3N1NWH3"/>
<gene>
    <name evidence="2" type="ORF">EDC38_1152</name>
</gene>
<dbReference type="Pfam" id="PF07866">
    <property type="entry name" value="DUF1653"/>
    <property type="match status" value="1"/>
</dbReference>
<evidence type="ECO:0000259" key="1">
    <source>
        <dbReference type="Pfam" id="PF07866"/>
    </source>
</evidence>
<dbReference type="InterPro" id="IPR037135">
    <property type="entry name" value="DUF1653-like_dom_sf"/>
</dbReference>
<accession>A0A3N1NWH3</accession>